<accession>A0A448XRQ7</accession>
<dbReference type="EMBL" id="CAAALY010279686">
    <property type="protein sequence ID" value="VEL43221.1"/>
    <property type="molecule type" value="Genomic_DNA"/>
</dbReference>
<dbReference type="Proteomes" id="UP000784294">
    <property type="component" value="Unassembled WGS sequence"/>
</dbReference>
<organism evidence="1 2">
    <name type="scientific">Protopolystoma xenopodis</name>
    <dbReference type="NCBI Taxonomy" id="117903"/>
    <lineage>
        <taxon>Eukaryota</taxon>
        <taxon>Metazoa</taxon>
        <taxon>Spiralia</taxon>
        <taxon>Lophotrochozoa</taxon>
        <taxon>Platyhelminthes</taxon>
        <taxon>Monogenea</taxon>
        <taxon>Polyopisthocotylea</taxon>
        <taxon>Polystomatidea</taxon>
        <taxon>Polystomatidae</taxon>
        <taxon>Protopolystoma</taxon>
    </lineage>
</organism>
<dbReference type="AlphaFoldDB" id="A0A448XRQ7"/>
<reference evidence="1" key="1">
    <citation type="submission" date="2018-11" db="EMBL/GenBank/DDBJ databases">
        <authorList>
            <consortium name="Pathogen Informatics"/>
        </authorList>
    </citation>
    <scope>NUCLEOTIDE SEQUENCE</scope>
</reference>
<proteinExistence type="predicted"/>
<comment type="caution">
    <text evidence="1">The sequence shown here is derived from an EMBL/GenBank/DDBJ whole genome shotgun (WGS) entry which is preliminary data.</text>
</comment>
<sequence>MGPGTRLVCYLAQPGKVAVCGGMGPGTRLVCYLAQPGKVAVWLQLLEASLRQRVRSASEQQAVFTMRLELVWLYHRQANKTLLRHVACCLQVRRVCLQLCLYTSDFATVPLIEIPFADLHHVHTGPTDDAAAIAAATAAASADVDVDSGRGESTRARARLRRLFSLQSRLYQACFRARSESEARFCCGLVEGFAAQFSLGDEQQRPVDLGFGVGVGVGVGVGDTCARQSTTKLASPLASGGLEGQLVLGEDGRTMRPVLATFQPGPARLDTLDELGWSEAFQVLSAKLASPWRPAPGRYHLRLVVRQLAPVPDDRPSGLLVRVADRHDVLRWLRLFNPPLERLLRLLDGLLLEIRTRCLTRLLSDASAGLTDRGVPEAAPAELDSLLRRLPTSGPLEPMLAQRRVFPLSRLLRLLG</sequence>
<protein>
    <submittedName>
        <fullName evidence="1">Uncharacterized protein</fullName>
    </submittedName>
</protein>
<name>A0A448XRQ7_9PLAT</name>
<evidence type="ECO:0000313" key="2">
    <source>
        <dbReference type="Proteomes" id="UP000784294"/>
    </source>
</evidence>
<keyword evidence="2" id="KW-1185">Reference proteome</keyword>
<evidence type="ECO:0000313" key="1">
    <source>
        <dbReference type="EMBL" id="VEL43221.1"/>
    </source>
</evidence>
<feature type="non-terminal residue" evidence="1">
    <location>
        <position position="416"/>
    </location>
</feature>
<gene>
    <name evidence="1" type="ORF">PXEA_LOCUS36661</name>
</gene>